<protein>
    <submittedName>
        <fullName evidence="2">Type II secretion system protein</fullName>
    </submittedName>
</protein>
<evidence type="ECO:0000256" key="1">
    <source>
        <dbReference type="SAM" id="Phobius"/>
    </source>
</evidence>
<comment type="caution">
    <text evidence="2">The sequence shown here is derived from an EMBL/GenBank/DDBJ whole genome shotgun (WGS) entry which is preliminary data.</text>
</comment>
<dbReference type="Proteomes" id="UP001431776">
    <property type="component" value="Unassembled WGS sequence"/>
</dbReference>
<evidence type="ECO:0000313" key="2">
    <source>
        <dbReference type="EMBL" id="MDI6448739.1"/>
    </source>
</evidence>
<dbReference type="InterPro" id="IPR045584">
    <property type="entry name" value="Pilin-like"/>
</dbReference>
<sequence>MSIHRTTQPRRPGFTLIELLVVISIIALLMAIMVPVLGRAREQARRVACQNNLHQGLLVGQMYAGDYDGFLPEGNVIDKSAPGYNEEWDSADLLTLINYKTMMAFGRYGLTEKHATCETARKHFEGQEGWLSPLPAPRPVVEATQVGWIYWGNRGDWTDTNTGRKYITAKKISDRATSNTLVTCFCYNRYDAVGGSGNWPAWYGSHIRGTFQHAVGRPMHPAPDGLAVGYLDGSVRFVRWNDLTPSNHEGDYLVYYDAGT</sequence>
<dbReference type="NCBIfam" id="TIGR02532">
    <property type="entry name" value="IV_pilin_GFxxxE"/>
    <property type="match status" value="1"/>
</dbReference>
<dbReference type="RefSeq" id="WP_349244148.1">
    <property type="nucleotide sequence ID" value="NZ_JASCXX010000006.1"/>
</dbReference>
<keyword evidence="3" id="KW-1185">Reference proteome</keyword>
<keyword evidence="1" id="KW-0472">Membrane</keyword>
<gene>
    <name evidence="2" type="ORF">QJ522_06755</name>
</gene>
<dbReference type="SUPFAM" id="SSF54523">
    <property type="entry name" value="Pili subunits"/>
    <property type="match status" value="1"/>
</dbReference>
<dbReference type="Pfam" id="PF07963">
    <property type="entry name" value="N_methyl"/>
    <property type="match status" value="1"/>
</dbReference>
<organism evidence="2 3">
    <name type="scientific">Anaerobaca lacustris</name>
    <dbReference type="NCBI Taxonomy" id="3044600"/>
    <lineage>
        <taxon>Bacteria</taxon>
        <taxon>Pseudomonadati</taxon>
        <taxon>Planctomycetota</taxon>
        <taxon>Phycisphaerae</taxon>
        <taxon>Sedimentisphaerales</taxon>
        <taxon>Anaerobacaceae</taxon>
        <taxon>Anaerobaca</taxon>
    </lineage>
</organism>
<evidence type="ECO:0000313" key="3">
    <source>
        <dbReference type="Proteomes" id="UP001431776"/>
    </source>
</evidence>
<proteinExistence type="predicted"/>
<dbReference type="PANTHER" id="PTHR30093">
    <property type="entry name" value="GENERAL SECRETION PATHWAY PROTEIN G"/>
    <property type="match status" value="1"/>
</dbReference>
<dbReference type="InterPro" id="IPR012902">
    <property type="entry name" value="N_methyl_site"/>
</dbReference>
<name>A0AAW6TWU4_9BACT</name>
<reference evidence="2" key="1">
    <citation type="submission" date="2023-05" db="EMBL/GenBank/DDBJ databases">
        <title>Anaerotaeda fermentans gen. nov., sp. nov., a novel anaerobic planctomycete of the new family within the order Sedimentisphaerales isolated from Taman Peninsula, Russia.</title>
        <authorList>
            <person name="Khomyakova M.A."/>
            <person name="Merkel A.Y."/>
            <person name="Slobodkin A.I."/>
        </authorList>
    </citation>
    <scope>NUCLEOTIDE SEQUENCE</scope>
    <source>
        <strain evidence="2">M17dextr</strain>
    </source>
</reference>
<feature type="transmembrane region" description="Helical" evidence="1">
    <location>
        <begin position="16"/>
        <end position="37"/>
    </location>
</feature>
<dbReference type="Gene3D" id="3.30.700.10">
    <property type="entry name" value="Glycoprotein, Type 4 Pilin"/>
    <property type="match status" value="1"/>
</dbReference>
<dbReference type="EMBL" id="JASCXX010000006">
    <property type="protein sequence ID" value="MDI6448739.1"/>
    <property type="molecule type" value="Genomic_DNA"/>
</dbReference>
<dbReference type="PANTHER" id="PTHR30093:SF2">
    <property type="entry name" value="TYPE II SECRETION SYSTEM PROTEIN H"/>
    <property type="match status" value="1"/>
</dbReference>
<accession>A0AAW6TWU4</accession>
<dbReference type="AlphaFoldDB" id="A0AAW6TWU4"/>
<keyword evidence="1" id="KW-1133">Transmembrane helix</keyword>
<keyword evidence="1" id="KW-0812">Transmembrane</keyword>